<evidence type="ECO:0000313" key="2">
    <source>
        <dbReference type="EMBL" id="MDE8648185.1"/>
    </source>
</evidence>
<comment type="caution">
    <text evidence="2">The sequence shown here is derived from an EMBL/GenBank/DDBJ whole genome shotgun (WGS) entry which is preliminary data.</text>
</comment>
<sequence>MIPEGWLGDFLHTPIGTAFAVGIAIMAIGTCAFTVWTIVGLIVAWVARGLGITKDGAGRHRKLVTASK</sequence>
<gene>
    <name evidence="2" type="ORF">PXH69_24770</name>
</gene>
<dbReference type="AlphaFoldDB" id="A0AAW6LVY8"/>
<accession>A0AAW6LVY8</accession>
<dbReference type="Proteomes" id="UP001217325">
    <property type="component" value="Unassembled WGS sequence"/>
</dbReference>
<protein>
    <submittedName>
        <fullName evidence="2">Uncharacterized protein</fullName>
    </submittedName>
</protein>
<dbReference type="RefSeq" id="WP_275232424.1">
    <property type="nucleotide sequence ID" value="NZ_JARDXE010000017.1"/>
</dbReference>
<proteinExistence type="predicted"/>
<feature type="transmembrane region" description="Helical" evidence="1">
    <location>
        <begin position="20"/>
        <end position="47"/>
    </location>
</feature>
<dbReference type="EMBL" id="JARDXE010000017">
    <property type="protein sequence ID" value="MDE8648185.1"/>
    <property type="molecule type" value="Genomic_DNA"/>
</dbReference>
<keyword evidence="1" id="KW-0812">Transmembrane</keyword>
<organism evidence="2 3">
    <name type="scientific">Rhodococcus qingshengii</name>
    <dbReference type="NCBI Taxonomy" id="334542"/>
    <lineage>
        <taxon>Bacteria</taxon>
        <taxon>Bacillati</taxon>
        <taxon>Actinomycetota</taxon>
        <taxon>Actinomycetes</taxon>
        <taxon>Mycobacteriales</taxon>
        <taxon>Nocardiaceae</taxon>
        <taxon>Rhodococcus</taxon>
        <taxon>Rhodococcus erythropolis group</taxon>
    </lineage>
</organism>
<keyword evidence="1" id="KW-1133">Transmembrane helix</keyword>
<keyword evidence="1" id="KW-0472">Membrane</keyword>
<reference evidence="2" key="1">
    <citation type="submission" date="2023-02" db="EMBL/GenBank/DDBJ databases">
        <title>A novel hydrolase synthesized by Rhodococcus erythropolis HQ is responsible for the detoxification of Zearalenone.</title>
        <authorList>
            <person name="Hu J."/>
            <person name="Xu J."/>
        </authorList>
    </citation>
    <scope>NUCLEOTIDE SEQUENCE</scope>
    <source>
        <strain evidence="2">HQ</strain>
    </source>
</reference>
<evidence type="ECO:0000256" key="1">
    <source>
        <dbReference type="SAM" id="Phobius"/>
    </source>
</evidence>
<evidence type="ECO:0000313" key="3">
    <source>
        <dbReference type="Proteomes" id="UP001217325"/>
    </source>
</evidence>
<name>A0AAW6LVY8_RHOSG</name>